<dbReference type="Gene3D" id="3.30.420.40">
    <property type="match status" value="1"/>
</dbReference>
<evidence type="ECO:0000313" key="5">
    <source>
        <dbReference type="Proteomes" id="UP000249417"/>
    </source>
</evidence>
<evidence type="ECO:0000313" key="4">
    <source>
        <dbReference type="EMBL" id="PZQ44940.1"/>
    </source>
</evidence>
<dbReference type="SUPFAM" id="SSF53067">
    <property type="entry name" value="Actin-like ATPase domain"/>
    <property type="match status" value="1"/>
</dbReference>
<evidence type="ECO:0000256" key="1">
    <source>
        <dbReference type="ARBA" id="ARBA00022679"/>
    </source>
</evidence>
<dbReference type="CDD" id="cd24008">
    <property type="entry name" value="ASKHA_NBD_GLK"/>
    <property type="match status" value="1"/>
</dbReference>
<dbReference type="Pfam" id="PF02685">
    <property type="entry name" value="Glucokinase"/>
    <property type="match status" value="1"/>
</dbReference>
<dbReference type="InterPro" id="IPR043129">
    <property type="entry name" value="ATPase_NBD"/>
</dbReference>
<dbReference type="Gene3D" id="3.40.367.20">
    <property type="match status" value="1"/>
</dbReference>
<dbReference type="Proteomes" id="UP000249417">
    <property type="component" value="Unassembled WGS sequence"/>
</dbReference>
<dbReference type="GO" id="GO:0005536">
    <property type="term" value="F:D-glucose binding"/>
    <property type="evidence" value="ECO:0007669"/>
    <property type="project" value="InterPro"/>
</dbReference>
<dbReference type="InterPro" id="IPR003836">
    <property type="entry name" value="Glucokinase"/>
</dbReference>
<name>A0A2W5Q0U7_9BACT</name>
<evidence type="ECO:0008006" key="6">
    <source>
        <dbReference type="Google" id="ProtNLM"/>
    </source>
</evidence>
<keyword evidence="1" id="KW-0808">Transferase</keyword>
<keyword evidence="2" id="KW-0418">Kinase</keyword>
<dbReference type="AlphaFoldDB" id="A0A2W5Q0U7"/>
<accession>A0A2W5Q0U7</accession>
<reference evidence="4 5" key="1">
    <citation type="submission" date="2017-08" db="EMBL/GenBank/DDBJ databases">
        <title>Infants hospitalized years apart are colonized by the same room-sourced microbial strains.</title>
        <authorList>
            <person name="Brooks B."/>
            <person name="Olm M.R."/>
            <person name="Firek B.A."/>
            <person name="Baker R."/>
            <person name="Thomas B.C."/>
            <person name="Morowitz M.J."/>
            <person name="Banfield J.F."/>
        </authorList>
    </citation>
    <scope>NUCLEOTIDE SEQUENCE [LARGE SCALE GENOMIC DNA]</scope>
    <source>
        <strain evidence="4">S2_005_002_R2_29</strain>
    </source>
</reference>
<gene>
    <name evidence="4" type="ORF">DI551_09030</name>
</gene>
<dbReference type="EMBL" id="QFQB01000071">
    <property type="protein sequence ID" value="PZQ44940.1"/>
    <property type="molecule type" value="Genomic_DNA"/>
</dbReference>
<dbReference type="InterPro" id="IPR050201">
    <property type="entry name" value="Bacterial_glucokinase"/>
</dbReference>
<dbReference type="GO" id="GO:0005524">
    <property type="term" value="F:ATP binding"/>
    <property type="evidence" value="ECO:0007669"/>
    <property type="project" value="InterPro"/>
</dbReference>
<dbReference type="PANTHER" id="PTHR47690:SF1">
    <property type="entry name" value="GLUCOKINASE"/>
    <property type="match status" value="1"/>
</dbReference>
<organism evidence="4 5">
    <name type="scientific">Micavibrio aeruginosavorus</name>
    <dbReference type="NCBI Taxonomy" id="349221"/>
    <lineage>
        <taxon>Bacteria</taxon>
        <taxon>Pseudomonadati</taxon>
        <taxon>Bdellovibrionota</taxon>
        <taxon>Bdellovibrionia</taxon>
        <taxon>Bdellovibrionales</taxon>
        <taxon>Pseudobdellovibrionaceae</taxon>
        <taxon>Micavibrio</taxon>
    </lineage>
</organism>
<dbReference type="PANTHER" id="PTHR47690">
    <property type="entry name" value="GLUCOKINASE"/>
    <property type="match status" value="1"/>
</dbReference>
<evidence type="ECO:0000256" key="2">
    <source>
        <dbReference type="ARBA" id="ARBA00022777"/>
    </source>
</evidence>
<comment type="similarity">
    <text evidence="3">Belongs to the bacterial glucokinase family.</text>
</comment>
<dbReference type="GO" id="GO:0004340">
    <property type="term" value="F:glucokinase activity"/>
    <property type="evidence" value="ECO:0007669"/>
    <property type="project" value="InterPro"/>
</dbReference>
<dbReference type="GO" id="GO:0005829">
    <property type="term" value="C:cytosol"/>
    <property type="evidence" value="ECO:0007669"/>
    <property type="project" value="TreeGrafter"/>
</dbReference>
<sequence length="316" mass="34119">MPVIVADIGGTHTRFGFWENGSLDLCEKLKTADFKSIPESIAVYQERHGLQGIKKFAFATAANPWADGTWHFTNLADRSFSIDDIKRAGFSVLAAEDDFSATTAGCLSLSPQDKSILSIKAAAGRAGDPKIVLGPGTGLGMGYGLPNKDGSFRVQKAYGGHMLFTPLTDTHIEISRSVQKERNLQRPVVFEDIACGSSFPALYRACCSIAGTKPSDNFLDDPTDPAFVMASDIFHEALGLFAHLCVVAIHGFGGVMMNGGFLDALIERQLWQKDKFLQGFHQKGVPIVAEDILNTPISIVTDTYISLIGVGRMIDA</sequence>
<protein>
    <recommendedName>
        <fullName evidence="6">Glucokinase</fullName>
    </recommendedName>
</protein>
<proteinExistence type="inferred from homology"/>
<comment type="caution">
    <text evidence="4">The sequence shown here is derived from an EMBL/GenBank/DDBJ whole genome shotgun (WGS) entry which is preliminary data.</text>
</comment>
<dbReference type="GO" id="GO:0006096">
    <property type="term" value="P:glycolytic process"/>
    <property type="evidence" value="ECO:0007669"/>
    <property type="project" value="InterPro"/>
</dbReference>
<evidence type="ECO:0000256" key="3">
    <source>
        <dbReference type="RuleBase" id="RU004046"/>
    </source>
</evidence>